<sequence length="328" mass="37173">MKTRTLGKDLIVSEIGLGCMGLSYSQPPFPTKEEAIKFLRNAYEEGVTFFDTAEVYGPFNNEELLGEAFKDIREKVIIATKFGFSFDEKNVTGVDSSRENILRAIEGSLKRLQTNYIDLYYQHRVDPNTPIEEVAQVMKELIEQGKIKHWGLSEASANTIRKAHAICPVTALQSEYSMFWREAETKVMPTLEELGIGFVPFSPLGKGFLTGTIKPGHVFPEGDFRNTIPRFNTPEYLENNFKLVEYIKELAKAKTTTPAAVAIGWLLAQKPWIVPIPGTKKIERVKENNSGSQITFTKKELQNIKEILDQIELIGNRYNDLNESRIDK</sequence>
<dbReference type="InterPro" id="IPR023210">
    <property type="entry name" value="NADP_OxRdtase_dom"/>
</dbReference>
<feature type="domain" description="NADP-dependent oxidoreductase" evidence="2">
    <location>
        <begin position="14"/>
        <end position="308"/>
    </location>
</feature>
<dbReference type="CDD" id="cd19078">
    <property type="entry name" value="AKR_AKR13C1_2"/>
    <property type="match status" value="1"/>
</dbReference>
<keyword evidence="4" id="KW-1185">Reference proteome</keyword>
<accession>A0A2K8P207</accession>
<dbReference type="Gene3D" id="3.20.20.100">
    <property type="entry name" value="NADP-dependent oxidoreductase domain"/>
    <property type="match status" value="1"/>
</dbReference>
<evidence type="ECO:0000256" key="1">
    <source>
        <dbReference type="ARBA" id="ARBA00023002"/>
    </source>
</evidence>
<dbReference type="EMBL" id="CP024968">
    <property type="protein sequence ID" value="ATZ20787.1"/>
    <property type="molecule type" value="Genomic_DNA"/>
</dbReference>
<evidence type="ECO:0000259" key="2">
    <source>
        <dbReference type="Pfam" id="PF00248"/>
    </source>
</evidence>
<dbReference type="GO" id="GO:0016491">
    <property type="term" value="F:oxidoreductase activity"/>
    <property type="evidence" value="ECO:0007669"/>
    <property type="project" value="UniProtKB-KW"/>
</dbReference>
<keyword evidence="1" id="KW-0560">Oxidoreductase</keyword>
<dbReference type="OrthoDB" id="9804790at2"/>
<dbReference type="PANTHER" id="PTHR43625">
    <property type="entry name" value="AFLATOXIN B1 ALDEHYDE REDUCTASE"/>
    <property type="match status" value="1"/>
</dbReference>
<dbReference type="RefSeq" id="WP_100670801.1">
    <property type="nucleotide sequence ID" value="NZ_CP022510.1"/>
</dbReference>
<dbReference type="InterPro" id="IPR036812">
    <property type="entry name" value="NAD(P)_OxRdtase_dom_sf"/>
</dbReference>
<dbReference type="GO" id="GO:0005737">
    <property type="term" value="C:cytoplasm"/>
    <property type="evidence" value="ECO:0007669"/>
    <property type="project" value="TreeGrafter"/>
</dbReference>
<dbReference type="KEGG" id="mcol:MCOLE_v1c02730"/>
<protein>
    <submittedName>
        <fullName evidence="3">Aldo/keto reductase</fullName>
    </submittedName>
</protein>
<dbReference type="Proteomes" id="UP000232221">
    <property type="component" value="Chromosome"/>
</dbReference>
<organism evidence="3 4">
    <name type="scientific">Mesoplasma coleopterae</name>
    <dbReference type="NCBI Taxonomy" id="324078"/>
    <lineage>
        <taxon>Bacteria</taxon>
        <taxon>Bacillati</taxon>
        <taxon>Mycoplasmatota</taxon>
        <taxon>Mollicutes</taxon>
        <taxon>Entomoplasmatales</taxon>
        <taxon>Entomoplasmataceae</taxon>
        <taxon>Mesoplasma</taxon>
    </lineage>
</organism>
<gene>
    <name evidence="3" type="ORF">MCOLE_v1c02730</name>
</gene>
<dbReference type="AlphaFoldDB" id="A0A2K8P207"/>
<dbReference type="Pfam" id="PF00248">
    <property type="entry name" value="Aldo_ket_red"/>
    <property type="match status" value="1"/>
</dbReference>
<evidence type="ECO:0000313" key="3">
    <source>
        <dbReference type="EMBL" id="ATZ20787.1"/>
    </source>
</evidence>
<evidence type="ECO:0000313" key="4">
    <source>
        <dbReference type="Proteomes" id="UP000232221"/>
    </source>
</evidence>
<proteinExistence type="predicted"/>
<dbReference type="SUPFAM" id="SSF51430">
    <property type="entry name" value="NAD(P)-linked oxidoreductase"/>
    <property type="match status" value="1"/>
</dbReference>
<reference evidence="3 4" key="1">
    <citation type="submission" date="2017-11" db="EMBL/GenBank/DDBJ databases">
        <title>Genome sequence of Mesoplasma coleopterae BARC 779 (ATCC 49583).</title>
        <authorList>
            <person name="Lo W.-S."/>
            <person name="Kuo C.-H."/>
        </authorList>
    </citation>
    <scope>NUCLEOTIDE SEQUENCE [LARGE SCALE GENOMIC DNA]</scope>
    <source>
        <strain evidence="3 4">BARC 779</strain>
    </source>
</reference>
<dbReference type="InterPro" id="IPR050791">
    <property type="entry name" value="Aldo-Keto_reductase"/>
</dbReference>
<name>A0A2K8P207_9MOLU</name>
<dbReference type="PANTHER" id="PTHR43625:SF77">
    <property type="entry name" value="ALDO-KETO REDUCTASE"/>
    <property type="match status" value="1"/>
</dbReference>